<feature type="transmembrane region" description="Helical" evidence="3">
    <location>
        <begin position="26"/>
        <end position="44"/>
    </location>
</feature>
<name>A0AAD7FTY5_MYCRO</name>
<evidence type="ECO:0000256" key="1">
    <source>
        <dbReference type="ARBA" id="ARBA00004685"/>
    </source>
</evidence>
<dbReference type="Pfam" id="PF11807">
    <property type="entry name" value="UstYa"/>
    <property type="match status" value="1"/>
</dbReference>
<accession>A0AAD7FTY5</accession>
<dbReference type="PANTHER" id="PTHR33365:SF4">
    <property type="entry name" value="CYCLOCHLOROTINE BIOSYNTHESIS PROTEIN O"/>
    <property type="match status" value="1"/>
</dbReference>
<protein>
    <recommendedName>
        <fullName evidence="6">Cyclochlorotine biosynthesis protein O</fullName>
    </recommendedName>
</protein>
<comment type="similarity">
    <text evidence="2">Belongs to the ustYa family.</text>
</comment>
<dbReference type="GO" id="GO:0043386">
    <property type="term" value="P:mycotoxin biosynthetic process"/>
    <property type="evidence" value="ECO:0007669"/>
    <property type="project" value="InterPro"/>
</dbReference>
<comment type="pathway">
    <text evidence="1">Mycotoxin biosynthesis.</text>
</comment>
<proteinExistence type="inferred from homology"/>
<keyword evidence="5" id="KW-1185">Reference proteome</keyword>
<dbReference type="EMBL" id="JARKIE010000408">
    <property type="protein sequence ID" value="KAJ7643220.1"/>
    <property type="molecule type" value="Genomic_DNA"/>
</dbReference>
<evidence type="ECO:0000256" key="3">
    <source>
        <dbReference type="SAM" id="Phobius"/>
    </source>
</evidence>
<evidence type="ECO:0000256" key="2">
    <source>
        <dbReference type="ARBA" id="ARBA00035112"/>
    </source>
</evidence>
<keyword evidence="3" id="KW-0472">Membrane</keyword>
<dbReference type="AlphaFoldDB" id="A0AAD7FTY5"/>
<sequence>MTYNYLRLETEDTIHSHPSDSRRLKVFFAVSLFLNLALVWLSIVHPRWGNPNLTSEPHLYSPAEDVVRQKIVKFTRGVADDIPIYERRASAAVDEAWRGLYSVAATKMSRLEAEKMPNKTWPLHTEKGNYIFTLDVFHQLHCLDTLRQQANRGHNYTHVPIAHVRHCVGVIRQALMCSADITPVVWQWSEELQKAEQRDDILHVCRDFDRIRDWASERTFVDNSSGLLHTYIEDDLTIPEF</sequence>
<evidence type="ECO:0000313" key="4">
    <source>
        <dbReference type="EMBL" id="KAJ7643220.1"/>
    </source>
</evidence>
<comment type="caution">
    <text evidence="4">The sequence shown here is derived from an EMBL/GenBank/DDBJ whole genome shotgun (WGS) entry which is preliminary data.</text>
</comment>
<dbReference type="InterPro" id="IPR021765">
    <property type="entry name" value="UstYa-like"/>
</dbReference>
<reference evidence="4" key="1">
    <citation type="submission" date="2023-03" db="EMBL/GenBank/DDBJ databases">
        <title>Massive genome expansion in bonnet fungi (Mycena s.s.) driven by repeated elements and novel gene families across ecological guilds.</title>
        <authorList>
            <consortium name="Lawrence Berkeley National Laboratory"/>
            <person name="Harder C.B."/>
            <person name="Miyauchi S."/>
            <person name="Viragh M."/>
            <person name="Kuo A."/>
            <person name="Thoen E."/>
            <person name="Andreopoulos B."/>
            <person name="Lu D."/>
            <person name="Skrede I."/>
            <person name="Drula E."/>
            <person name="Henrissat B."/>
            <person name="Morin E."/>
            <person name="Kohler A."/>
            <person name="Barry K."/>
            <person name="LaButti K."/>
            <person name="Morin E."/>
            <person name="Salamov A."/>
            <person name="Lipzen A."/>
            <person name="Mereny Z."/>
            <person name="Hegedus B."/>
            <person name="Baldrian P."/>
            <person name="Stursova M."/>
            <person name="Weitz H."/>
            <person name="Taylor A."/>
            <person name="Grigoriev I.V."/>
            <person name="Nagy L.G."/>
            <person name="Martin F."/>
            <person name="Kauserud H."/>
        </authorList>
    </citation>
    <scope>NUCLEOTIDE SEQUENCE</scope>
    <source>
        <strain evidence="4">CBHHK067</strain>
    </source>
</reference>
<keyword evidence="3" id="KW-0812">Transmembrane</keyword>
<organism evidence="4 5">
    <name type="scientific">Mycena rosella</name>
    <name type="common">Pink bonnet</name>
    <name type="synonym">Agaricus rosellus</name>
    <dbReference type="NCBI Taxonomy" id="1033263"/>
    <lineage>
        <taxon>Eukaryota</taxon>
        <taxon>Fungi</taxon>
        <taxon>Dikarya</taxon>
        <taxon>Basidiomycota</taxon>
        <taxon>Agaricomycotina</taxon>
        <taxon>Agaricomycetes</taxon>
        <taxon>Agaricomycetidae</taxon>
        <taxon>Agaricales</taxon>
        <taxon>Marasmiineae</taxon>
        <taxon>Mycenaceae</taxon>
        <taxon>Mycena</taxon>
    </lineage>
</organism>
<dbReference type="Proteomes" id="UP001221757">
    <property type="component" value="Unassembled WGS sequence"/>
</dbReference>
<evidence type="ECO:0008006" key="6">
    <source>
        <dbReference type="Google" id="ProtNLM"/>
    </source>
</evidence>
<gene>
    <name evidence="4" type="ORF">B0H17DRAFT_994596</name>
</gene>
<keyword evidence="3" id="KW-1133">Transmembrane helix</keyword>
<evidence type="ECO:0000313" key="5">
    <source>
        <dbReference type="Proteomes" id="UP001221757"/>
    </source>
</evidence>
<dbReference type="PANTHER" id="PTHR33365">
    <property type="entry name" value="YALI0B05434P"/>
    <property type="match status" value="1"/>
</dbReference>